<dbReference type="GeneID" id="84231605"/>
<proteinExistence type="predicted"/>
<dbReference type="AlphaFoldDB" id="A0AA51YM59"/>
<keyword evidence="2" id="KW-1185">Reference proteome</keyword>
<gene>
    <name evidence="1" type="ORF">RE474_02770</name>
</gene>
<dbReference type="RefSeq" id="WP_309311467.1">
    <property type="nucleotide sequence ID" value="NZ_CP133592.1"/>
</dbReference>
<organism evidence="1 2">
    <name type="scientific">Methanolobus sediminis</name>
    <dbReference type="NCBI Taxonomy" id="3072978"/>
    <lineage>
        <taxon>Archaea</taxon>
        <taxon>Methanobacteriati</taxon>
        <taxon>Methanobacteriota</taxon>
        <taxon>Stenosarchaea group</taxon>
        <taxon>Methanomicrobia</taxon>
        <taxon>Methanosarcinales</taxon>
        <taxon>Methanosarcinaceae</taxon>
        <taxon>Methanolobus</taxon>
    </lineage>
</organism>
<evidence type="ECO:0000313" key="1">
    <source>
        <dbReference type="EMBL" id="WMW25664.1"/>
    </source>
</evidence>
<reference evidence="1 2" key="1">
    <citation type="submission" date="2023-08" db="EMBL/GenBank/DDBJ databases">
        <title>Methanolobus mangrovi sp. nov. and Methanolobus sediminis sp. nov, two novel methylotrophic methanogens isolated from mangrove sediments in China.</title>
        <authorList>
            <person name="Zhou J."/>
        </authorList>
    </citation>
    <scope>NUCLEOTIDE SEQUENCE [LARGE SCALE GENOMIC DNA]</scope>
    <source>
        <strain evidence="1 2">FTZ6</strain>
    </source>
</reference>
<evidence type="ECO:0000313" key="2">
    <source>
        <dbReference type="Proteomes" id="UP001182908"/>
    </source>
</evidence>
<dbReference type="Proteomes" id="UP001182908">
    <property type="component" value="Chromosome"/>
</dbReference>
<dbReference type="EMBL" id="CP133592">
    <property type="protein sequence ID" value="WMW25664.1"/>
    <property type="molecule type" value="Genomic_DNA"/>
</dbReference>
<accession>A0AA51YM59</accession>
<name>A0AA51YM59_9EURY</name>
<protein>
    <submittedName>
        <fullName evidence="1">Uncharacterized protein</fullName>
    </submittedName>
</protein>
<dbReference type="KEGG" id="mseb:RE474_02770"/>
<sequence length="177" mass="19824">MIDNGIIIEKAIWKIAAEYDLDVRTVEDAINFSEVQLDLEKLVGEGIFCFRGPNENVKYDNASLCLSNKILANAGVAKILIPLICDRIRNWDHEDIEVLLSELKKVITIMELNPDEYPGLQECSIGPKDLPSEKIPDDIKEKCDVWAMDKKGMCLVGIDANKLMHIDDIRKAPAGCP</sequence>